<organism evidence="2 3">
    <name type="scientific">Streptomyces boncukensis</name>
    <dbReference type="NCBI Taxonomy" id="2711219"/>
    <lineage>
        <taxon>Bacteria</taxon>
        <taxon>Bacillati</taxon>
        <taxon>Actinomycetota</taxon>
        <taxon>Actinomycetes</taxon>
        <taxon>Kitasatosporales</taxon>
        <taxon>Streptomycetaceae</taxon>
        <taxon>Streptomyces</taxon>
    </lineage>
</organism>
<gene>
    <name evidence="2" type="ORF">G5C65_19060</name>
</gene>
<dbReference type="Gene3D" id="3.60.15.10">
    <property type="entry name" value="Ribonuclease Z/Hydroxyacylglutathione hydrolase-like"/>
    <property type="match status" value="1"/>
</dbReference>
<dbReference type="InterPro" id="IPR050855">
    <property type="entry name" value="NDM-1-like"/>
</dbReference>
<evidence type="ECO:0000313" key="2">
    <source>
        <dbReference type="EMBL" id="NGO70412.1"/>
    </source>
</evidence>
<accession>A0A6G4WZW2</accession>
<proteinExistence type="predicted"/>
<dbReference type="PANTHER" id="PTHR42951:SF14">
    <property type="entry name" value="METALLO-BETA-LACTAMASE SUPERFAMILY PROTEIN"/>
    <property type="match status" value="1"/>
</dbReference>
<dbReference type="InterPro" id="IPR036866">
    <property type="entry name" value="RibonucZ/Hydroxyglut_hydro"/>
</dbReference>
<dbReference type="InterPro" id="IPR001279">
    <property type="entry name" value="Metallo-B-lactamas"/>
</dbReference>
<evidence type="ECO:0000313" key="3">
    <source>
        <dbReference type="Proteomes" id="UP000477722"/>
    </source>
</evidence>
<keyword evidence="3" id="KW-1185">Reference proteome</keyword>
<dbReference type="EMBL" id="JAAKZZ010000192">
    <property type="protein sequence ID" value="NGO70412.1"/>
    <property type="molecule type" value="Genomic_DNA"/>
</dbReference>
<dbReference type="Proteomes" id="UP000477722">
    <property type="component" value="Unassembled WGS sequence"/>
</dbReference>
<dbReference type="SMART" id="SM00849">
    <property type="entry name" value="Lactamase_B"/>
    <property type="match status" value="1"/>
</dbReference>
<dbReference type="PANTHER" id="PTHR42951">
    <property type="entry name" value="METALLO-BETA-LACTAMASE DOMAIN-CONTAINING"/>
    <property type="match status" value="1"/>
</dbReference>
<reference evidence="2 3" key="1">
    <citation type="submission" date="2020-02" db="EMBL/GenBank/DDBJ databases">
        <title>Whole-genome analyses of novel actinobacteria.</title>
        <authorList>
            <person name="Sahin N."/>
            <person name="Tatar D."/>
        </authorList>
    </citation>
    <scope>NUCLEOTIDE SEQUENCE [LARGE SCALE GENOMIC DNA]</scope>
    <source>
        <strain evidence="2 3">SB3404</strain>
    </source>
</reference>
<name>A0A6G4WZW2_9ACTN</name>
<dbReference type="Pfam" id="PF00753">
    <property type="entry name" value="Lactamase_B"/>
    <property type="match status" value="1"/>
</dbReference>
<comment type="caution">
    <text evidence="2">The sequence shown here is derived from an EMBL/GenBank/DDBJ whole genome shotgun (WGS) entry which is preliminary data.</text>
</comment>
<sequence length="249" mass="26314">MREVAKGVFCVEGTDVNWVLVREGTDLTLIDSGWLGDIAALEGSIRAIGHRPEDIRAVLLTHAHVDHMGGLNHLHERYGTPVYMDPAEVPQAREGHLEQATARDLIPRVWRPSVLAWTGRIARVGALTRLRIPHALPFPADGALDLPGRPVPVACHGHTSGHSAYHLPDAGAVAAGDALVTGHPTAPRTTGPQLLAACFSHAPQAARAALDALGALPADILVPGHGPPWHGPLAAAADHARTRAWRGSV</sequence>
<dbReference type="SUPFAM" id="SSF56281">
    <property type="entry name" value="Metallo-hydrolase/oxidoreductase"/>
    <property type="match status" value="1"/>
</dbReference>
<keyword evidence="2" id="KW-0378">Hydrolase</keyword>
<dbReference type="AlphaFoldDB" id="A0A6G4WZW2"/>
<dbReference type="GO" id="GO:0016787">
    <property type="term" value="F:hydrolase activity"/>
    <property type="evidence" value="ECO:0007669"/>
    <property type="project" value="UniProtKB-KW"/>
</dbReference>
<evidence type="ECO:0000259" key="1">
    <source>
        <dbReference type="SMART" id="SM00849"/>
    </source>
</evidence>
<protein>
    <submittedName>
        <fullName evidence="2">MBL fold metallo-hydrolase</fullName>
    </submittedName>
</protein>
<feature type="domain" description="Metallo-beta-lactamase" evidence="1">
    <location>
        <begin position="15"/>
        <end position="225"/>
    </location>
</feature>